<keyword evidence="4 11" id="KW-0812">Transmembrane</keyword>
<protein>
    <submittedName>
        <fullName evidence="13">Putative ABC transport system permease protein</fullName>
    </submittedName>
</protein>
<dbReference type="Proteomes" id="UP000187651">
    <property type="component" value="Unassembled WGS sequence"/>
</dbReference>
<keyword evidence="2" id="KW-0813">Transport</keyword>
<feature type="transmembrane region" description="Helical" evidence="11">
    <location>
        <begin position="871"/>
        <end position="893"/>
    </location>
</feature>
<evidence type="ECO:0000256" key="3">
    <source>
        <dbReference type="ARBA" id="ARBA00022475"/>
    </source>
</evidence>
<feature type="region of interest" description="Disordered" evidence="10">
    <location>
        <begin position="247"/>
        <end position="268"/>
    </location>
</feature>
<dbReference type="GO" id="GO:0098796">
    <property type="term" value="C:membrane protein complex"/>
    <property type="evidence" value="ECO:0007669"/>
    <property type="project" value="UniProtKB-ARBA"/>
</dbReference>
<dbReference type="OrthoDB" id="2079174at2"/>
<dbReference type="PANTHER" id="PTHR42798:SF6">
    <property type="entry name" value="CELL DIVISION ATP-BINDING PROTEIN FTSE"/>
    <property type="match status" value="1"/>
</dbReference>
<dbReference type="GO" id="GO:0005886">
    <property type="term" value="C:plasma membrane"/>
    <property type="evidence" value="ECO:0007669"/>
    <property type="project" value="UniProtKB-SubCell"/>
</dbReference>
<keyword evidence="6" id="KW-0067">ATP-binding</keyword>
<keyword evidence="7 11" id="KW-1133">Transmembrane helix</keyword>
<keyword evidence="8 11" id="KW-0472">Membrane</keyword>
<dbReference type="InterPro" id="IPR017871">
    <property type="entry name" value="ABC_transporter-like_CS"/>
</dbReference>
<evidence type="ECO:0000256" key="2">
    <source>
        <dbReference type="ARBA" id="ARBA00022448"/>
    </source>
</evidence>
<evidence type="ECO:0000256" key="8">
    <source>
        <dbReference type="ARBA" id="ARBA00023136"/>
    </source>
</evidence>
<accession>A0A1G9TUW2</accession>
<keyword evidence="14" id="KW-1185">Reference proteome</keyword>
<dbReference type="RefSeq" id="WP_074520769.1">
    <property type="nucleotide sequence ID" value="NZ_FNHZ01000001.1"/>
</dbReference>
<evidence type="ECO:0000256" key="11">
    <source>
        <dbReference type="SAM" id="Phobius"/>
    </source>
</evidence>
<dbReference type="GO" id="GO:0016887">
    <property type="term" value="F:ATP hydrolysis activity"/>
    <property type="evidence" value="ECO:0007669"/>
    <property type="project" value="InterPro"/>
</dbReference>
<dbReference type="GO" id="GO:0005524">
    <property type="term" value="F:ATP binding"/>
    <property type="evidence" value="ECO:0007669"/>
    <property type="project" value="UniProtKB-KW"/>
</dbReference>
<dbReference type="PANTHER" id="PTHR42798">
    <property type="entry name" value="LIPOPROTEIN-RELEASING SYSTEM ATP-BINDING PROTEIN LOLD"/>
    <property type="match status" value="1"/>
</dbReference>
<dbReference type="CDD" id="cd03255">
    <property type="entry name" value="ABC_MJ0796_LolCDE_FtsE"/>
    <property type="match status" value="1"/>
</dbReference>
<dbReference type="InterPro" id="IPR003838">
    <property type="entry name" value="ABC3_permease_C"/>
</dbReference>
<dbReference type="GO" id="GO:0022857">
    <property type="term" value="F:transmembrane transporter activity"/>
    <property type="evidence" value="ECO:0007669"/>
    <property type="project" value="UniProtKB-ARBA"/>
</dbReference>
<dbReference type="Pfam" id="PF00005">
    <property type="entry name" value="ABC_tran"/>
    <property type="match status" value="1"/>
</dbReference>
<sequence length="910" mass="100420">MLELNHIRKDYVSGDMTVTALKDINLRFRDSEFVSILGQSGCGKTTMLNIIGGLDKYTEGDLKINGISTKDYKDRDWDAYRNNSIGFVFQSYNLIPHQTILANVELALTLSGVSKSERRLRASEALEKVGLKKHLHKKPNQLSGGQMQRVAIARALVNNPDILLADEPTGALDTETSVQIMELLKEISKDRLIIMVTHNPELAMKYSTRIVKLLDGDITDDSNPYTYEEAHADAEKKRQAIKEAKEKAKKANKAEKKAEKQRKKATKTHMSLMTALSLSFNNLMTKKTRTLLTAFAGSIGIIGIALILSISNGIQLYIDRVQRETLASYPIQLQAETVDVSSLISSFMGESSNSSDGDSSGEEKDENRVYSYNIMSDLLNTMVSEVTKNNLKEFKEYVESGESNINDYVQDIQYKYSVPLNIYSSDTSKGVTQLNPNTMLSSFYGGASTTTSQSSLNSSTSMFSVSSETWVQLLEDQDVLDSQYEMLAGNWPTAYNEVVLAVNENNEIDDYTLYALGLKDMDEFDELYKAVMSGEEYTTENTSYSYDDLLGLSYKLVLPTDYYNYDSETGTWKDMSEDDVYMTNVVNNAADIKVVGVVRPSEDAVSTSMTNNIGYTKELVEYVINQVNDSEIVKQQLANQDVDVFTGIEFNAGEDEEITMEDVYAYIATLSESEAAATNAMISQMTEEQVLESFKSVLSQTTDATFEGNKSILGICDLSSPSGIDIYATGFDAKEKIEDIIADYNQMQTDAGNEDNTISYTDYVGIIMSSVTTIINAISYVLIAFVAISLVVSSIMIGIITYISVLERTKEIGVLRSIGASKKDVSHIFNAETLIEGFVSGALGIIITLILCIPANAIIYNLTSIKNVAQLPVTGAIVLIIISMILTLIAGLVPARIAAKKDPVVALRTE</sequence>
<keyword evidence="3" id="KW-1003">Cell membrane</keyword>
<dbReference type="PROSITE" id="PS50893">
    <property type="entry name" value="ABC_TRANSPORTER_2"/>
    <property type="match status" value="1"/>
</dbReference>
<evidence type="ECO:0000256" key="1">
    <source>
        <dbReference type="ARBA" id="ARBA00004429"/>
    </source>
</evidence>
<dbReference type="Gene3D" id="3.40.50.300">
    <property type="entry name" value="P-loop containing nucleotide triphosphate hydrolases"/>
    <property type="match status" value="1"/>
</dbReference>
<evidence type="ECO:0000256" key="6">
    <source>
        <dbReference type="ARBA" id="ARBA00022840"/>
    </source>
</evidence>
<feature type="domain" description="ABC transporter" evidence="12">
    <location>
        <begin position="2"/>
        <end position="240"/>
    </location>
</feature>
<gene>
    <name evidence="13" type="ORF">SAMN05216544_0506</name>
</gene>
<proteinExistence type="inferred from homology"/>
<dbReference type="EMBL" id="FNHZ01000001">
    <property type="protein sequence ID" value="SDM51477.1"/>
    <property type="molecule type" value="Genomic_DNA"/>
</dbReference>
<comment type="subcellular location">
    <subcellularLocation>
        <location evidence="1">Cell inner membrane</location>
        <topology evidence="1">Multi-pass membrane protein</topology>
    </subcellularLocation>
</comment>
<dbReference type="InterPro" id="IPR017911">
    <property type="entry name" value="MacB-like_ATP-bd"/>
</dbReference>
<dbReference type="SUPFAM" id="SSF52540">
    <property type="entry name" value="P-loop containing nucleoside triphosphate hydrolases"/>
    <property type="match status" value="1"/>
</dbReference>
<dbReference type="PROSITE" id="PS00211">
    <property type="entry name" value="ABC_TRANSPORTER_1"/>
    <property type="match status" value="1"/>
</dbReference>
<evidence type="ECO:0000256" key="5">
    <source>
        <dbReference type="ARBA" id="ARBA00022741"/>
    </source>
</evidence>
<keyword evidence="5" id="KW-0547">Nucleotide-binding</keyword>
<evidence type="ECO:0000313" key="14">
    <source>
        <dbReference type="Proteomes" id="UP000187651"/>
    </source>
</evidence>
<comment type="similarity">
    <text evidence="9">Belongs to the ABC transporter superfamily. Macrolide exporter (TC 3.A.1.122) family.</text>
</comment>
<dbReference type="FunFam" id="3.40.50.300:FF:000032">
    <property type="entry name" value="Export ABC transporter ATP-binding protein"/>
    <property type="match status" value="1"/>
</dbReference>
<organism evidence="13 14">
    <name type="scientific">Lachnospira pectinoschiza</name>
    <dbReference type="NCBI Taxonomy" id="28052"/>
    <lineage>
        <taxon>Bacteria</taxon>
        <taxon>Bacillati</taxon>
        <taxon>Bacillota</taxon>
        <taxon>Clostridia</taxon>
        <taxon>Lachnospirales</taxon>
        <taxon>Lachnospiraceae</taxon>
        <taxon>Lachnospira</taxon>
    </lineage>
</organism>
<evidence type="ECO:0000256" key="10">
    <source>
        <dbReference type="SAM" id="MobiDB-lite"/>
    </source>
</evidence>
<name>A0A1G9TUW2_9FIRM</name>
<dbReference type="Pfam" id="PF02687">
    <property type="entry name" value="FtsX"/>
    <property type="match status" value="1"/>
</dbReference>
<feature type="transmembrane region" description="Helical" evidence="11">
    <location>
        <begin position="838"/>
        <end position="859"/>
    </location>
</feature>
<dbReference type="InterPro" id="IPR003439">
    <property type="entry name" value="ABC_transporter-like_ATP-bd"/>
</dbReference>
<evidence type="ECO:0000259" key="12">
    <source>
        <dbReference type="PROSITE" id="PS50893"/>
    </source>
</evidence>
<dbReference type="InterPro" id="IPR027417">
    <property type="entry name" value="P-loop_NTPase"/>
</dbReference>
<dbReference type="AlphaFoldDB" id="A0A1G9TUW2"/>
<reference evidence="14" key="1">
    <citation type="submission" date="2016-10" db="EMBL/GenBank/DDBJ databases">
        <authorList>
            <person name="Varghese N."/>
            <person name="Submissions S."/>
        </authorList>
    </citation>
    <scope>NUCLEOTIDE SEQUENCE [LARGE SCALE GENOMIC DNA]</scope>
    <source>
        <strain evidence="14">M83</strain>
    </source>
</reference>
<feature type="transmembrane region" description="Helical" evidence="11">
    <location>
        <begin position="291"/>
        <end position="310"/>
    </location>
</feature>
<evidence type="ECO:0000256" key="4">
    <source>
        <dbReference type="ARBA" id="ARBA00022692"/>
    </source>
</evidence>
<dbReference type="SMART" id="SM00382">
    <property type="entry name" value="AAA"/>
    <property type="match status" value="1"/>
</dbReference>
<evidence type="ECO:0000256" key="9">
    <source>
        <dbReference type="ARBA" id="ARBA00038388"/>
    </source>
</evidence>
<feature type="transmembrane region" description="Helical" evidence="11">
    <location>
        <begin position="777"/>
        <end position="806"/>
    </location>
</feature>
<dbReference type="InterPro" id="IPR003593">
    <property type="entry name" value="AAA+_ATPase"/>
</dbReference>
<evidence type="ECO:0000313" key="13">
    <source>
        <dbReference type="EMBL" id="SDM51477.1"/>
    </source>
</evidence>
<evidence type="ECO:0000256" key="7">
    <source>
        <dbReference type="ARBA" id="ARBA00022989"/>
    </source>
</evidence>